<evidence type="ECO:0000256" key="1">
    <source>
        <dbReference type="SAM" id="MobiDB-lite"/>
    </source>
</evidence>
<evidence type="ECO:0000313" key="2">
    <source>
        <dbReference type="EMBL" id="MBI1493636.1"/>
    </source>
</evidence>
<dbReference type="InterPro" id="IPR035897">
    <property type="entry name" value="Toll_tir_struct_dom_sf"/>
</dbReference>
<dbReference type="RefSeq" id="WP_228848469.1">
    <property type="nucleotide sequence ID" value="NZ_JADCKQ010000005.1"/>
</dbReference>
<reference evidence="2" key="1">
    <citation type="submission" date="2020-10" db="EMBL/GenBank/DDBJ databases">
        <title>Paenihalocynthiibacter styelae gen. nov., sp. nov., isolated from stalked sea squirt Styela clava.</title>
        <authorList>
            <person name="Kim Y.-O."/>
            <person name="Yoon J.-H."/>
        </authorList>
    </citation>
    <scope>NUCLEOTIDE SEQUENCE</scope>
    <source>
        <strain evidence="2">MYP1-1</strain>
    </source>
</reference>
<keyword evidence="3" id="KW-1185">Reference proteome</keyword>
<feature type="region of interest" description="Disordered" evidence="1">
    <location>
        <begin position="170"/>
        <end position="205"/>
    </location>
</feature>
<dbReference type="Proteomes" id="UP000640583">
    <property type="component" value="Unassembled WGS sequence"/>
</dbReference>
<organism evidence="2 3">
    <name type="scientific">Halocynthiibacter styelae</name>
    <dbReference type="NCBI Taxonomy" id="2761955"/>
    <lineage>
        <taxon>Bacteria</taxon>
        <taxon>Pseudomonadati</taxon>
        <taxon>Pseudomonadota</taxon>
        <taxon>Alphaproteobacteria</taxon>
        <taxon>Rhodobacterales</taxon>
        <taxon>Paracoccaceae</taxon>
        <taxon>Halocynthiibacter</taxon>
    </lineage>
</organism>
<protein>
    <submittedName>
        <fullName evidence="2">Toll/interleukin-1 receptor domain-containing protein</fullName>
    </submittedName>
</protein>
<dbReference type="SUPFAM" id="SSF52200">
    <property type="entry name" value="Toll/Interleukin receptor TIR domain"/>
    <property type="match status" value="1"/>
</dbReference>
<accession>A0A8J7IMW1</accession>
<sequence>MKILISHSSQNADYGGALVKLLTGIGIDHDSIIFTSDTSYGIPVGENIFDWLKERITEKPFVIYLLSPQYYSSVACLNEMGAAWIVENQHAMIFTPGFDLKSDYFLNGAIDPREIGFFLNDEDRVTQFIESLRGPFKVTDNQVLIGNKRREFMQDIARLFSVSSVNNPRKKTTETITAGTSHKEDAIPPTVSPASTEPDNQARKVKKTPVERYFQDLADDKLKDGEVMVIYYAAETAQYKLGVGWRTNEEVGRIRKWEELNDLGDTLSKDYETVISRLEIRNLTEVSETTSYGNPRQVMLSKEMQDELMDLPDDFYSRCDKIAKLAAEKKNSLDSDEIPF</sequence>
<dbReference type="EMBL" id="JADCKQ010000005">
    <property type="protein sequence ID" value="MBI1493636.1"/>
    <property type="molecule type" value="Genomic_DNA"/>
</dbReference>
<proteinExistence type="predicted"/>
<keyword evidence="2" id="KW-0675">Receptor</keyword>
<dbReference type="Gene3D" id="3.40.50.10140">
    <property type="entry name" value="Toll/interleukin-1 receptor homology (TIR) domain"/>
    <property type="match status" value="1"/>
</dbReference>
<dbReference type="AlphaFoldDB" id="A0A8J7IMW1"/>
<comment type="caution">
    <text evidence="2">The sequence shown here is derived from an EMBL/GenBank/DDBJ whole genome shotgun (WGS) entry which is preliminary data.</text>
</comment>
<evidence type="ECO:0000313" key="3">
    <source>
        <dbReference type="Proteomes" id="UP000640583"/>
    </source>
</evidence>
<gene>
    <name evidence="2" type="ORF">H1D41_08335</name>
</gene>
<name>A0A8J7IMW1_9RHOB</name>